<dbReference type="InterPro" id="IPR038966">
    <property type="entry name" value="TMA17"/>
</dbReference>
<keyword evidence="3" id="KW-1185">Reference proteome</keyword>
<dbReference type="Proteomes" id="UP000191024">
    <property type="component" value="Chromosome E"/>
</dbReference>
<reference evidence="2 3" key="1">
    <citation type="submission" date="2016-03" db="EMBL/GenBank/DDBJ databases">
        <authorList>
            <person name="Devillers H."/>
        </authorList>
    </citation>
    <scope>NUCLEOTIDE SEQUENCE [LARGE SCALE GENOMIC DNA]</scope>
    <source>
        <strain evidence="2">CBS 11717</strain>
    </source>
</reference>
<proteinExistence type="predicted"/>
<feature type="compositionally biased region" description="Polar residues" evidence="1">
    <location>
        <begin position="140"/>
        <end position="156"/>
    </location>
</feature>
<feature type="region of interest" description="Disordered" evidence="1">
    <location>
        <begin position="108"/>
        <end position="156"/>
    </location>
</feature>
<evidence type="ECO:0000256" key="1">
    <source>
        <dbReference type="SAM" id="MobiDB-lite"/>
    </source>
</evidence>
<sequence length="156" mass="17721">MSSSTSAKRPIEITDFKEVIRDLPDSQLQQIRAELTNSISHLDRSNSRLRKYIAKIEGKREDTPDGVEEDELDKIDENDLQLYQDSHRENEIVMRNYNERLDALDQEEAYRGGHVKTKDIGASPQTGIASQKKPRAPSFDTDNTNGDTNAPNSVYL</sequence>
<dbReference type="PANTHER" id="PTHR40422:SF1">
    <property type="entry name" value="TRANSLATION MACHINERY-ASSOCIATED PROTEIN 17"/>
    <property type="match status" value="1"/>
</dbReference>
<accession>A0A1G4JJE0</accession>
<dbReference type="STRING" id="1230905.A0A1G4JJE0"/>
<name>A0A1G4JJE0_9SACH</name>
<evidence type="ECO:0000313" key="3">
    <source>
        <dbReference type="Proteomes" id="UP000191024"/>
    </source>
</evidence>
<dbReference type="AlphaFoldDB" id="A0A1G4JJE0"/>
<gene>
    <name evidence="2" type="ORF">LAMI_0E02850G</name>
</gene>
<dbReference type="OrthoDB" id="548474at2759"/>
<dbReference type="PANTHER" id="PTHR40422">
    <property type="entry name" value="TRANSLATION MACHINERY-ASSOCIATED PROTEIN 17"/>
    <property type="match status" value="1"/>
</dbReference>
<dbReference type="GO" id="GO:0030674">
    <property type="term" value="F:protein-macromolecule adaptor activity"/>
    <property type="evidence" value="ECO:0007669"/>
    <property type="project" value="TreeGrafter"/>
</dbReference>
<evidence type="ECO:0000313" key="2">
    <source>
        <dbReference type="EMBL" id="SCU90614.1"/>
    </source>
</evidence>
<dbReference type="EMBL" id="LT598465">
    <property type="protein sequence ID" value="SCU90614.1"/>
    <property type="molecule type" value="Genomic_DNA"/>
</dbReference>
<protein>
    <submittedName>
        <fullName evidence="2">LAMI_0E02850g1_1</fullName>
    </submittedName>
</protein>
<organism evidence="2 3">
    <name type="scientific">Lachancea mirantina</name>
    <dbReference type="NCBI Taxonomy" id="1230905"/>
    <lineage>
        <taxon>Eukaryota</taxon>
        <taxon>Fungi</taxon>
        <taxon>Dikarya</taxon>
        <taxon>Ascomycota</taxon>
        <taxon>Saccharomycotina</taxon>
        <taxon>Saccharomycetes</taxon>
        <taxon>Saccharomycetales</taxon>
        <taxon>Saccharomycetaceae</taxon>
        <taxon>Lachancea</taxon>
    </lineage>
</organism>
<feature type="compositionally biased region" description="Basic and acidic residues" evidence="1">
    <location>
        <begin position="108"/>
        <end position="119"/>
    </location>
</feature>
<dbReference type="GO" id="GO:0070682">
    <property type="term" value="P:proteasome regulatory particle assembly"/>
    <property type="evidence" value="ECO:0007669"/>
    <property type="project" value="InterPro"/>
</dbReference>